<name>Q0ANK6_MARMM</name>
<keyword evidence="2" id="KW-1185">Reference proteome</keyword>
<proteinExistence type="predicted"/>
<dbReference type="InterPro" id="IPR019285">
    <property type="entry name" value="DUF2336"/>
</dbReference>
<evidence type="ECO:0000313" key="2">
    <source>
        <dbReference type="Proteomes" id="UP000001964"/>
    </source>
</evidence>
<dbReference type="AlphaFoldDB" id="Q0ANK6"/>
<dbReference type="EMBL" id="CP000449">
    <property type="protein sequence ID" value="ABI66131.1"/>
    <property type="molecule type" value="Genomic_DNA"/>
</dbReference>
<dbReference type="STRING" id="394221.Mmar10_1839"/>
<dbReference type="eggNOG" id="COG5330">
    <property type="taxonomic scope" value="Bacteria"/>
</dbReference>
<dbReference type="OrthoDB" id="8194627at2"/>
<protein>
    <recommendedName>
        <fullName evidence="3">DUF2336 domain-containing protein</fullName>
    </recommendedName>
</protein>
<dbReference type="Pfam" id="PF10098">
    <property type="entry name" value="DUF2336"/>
    <property type="match status" value="1"/>
</dbReference>
<dbReference type="KEGG" id="mmr:Mmar10_1839"/>
<sequence>MAANPAQALHLLAAVRDPAKRQQLALGVTEMCVAHPLSPGAEPIAGDLLITLTSKSDLDTKIAMAQKLADCEWAPHSAIKHLAFDQIEISAIIIEKSDLLTQKDMIELAETGSIEHRRHLAMRANLCLPVTDQLAKPGEPIVLRALANNDTAEISENTLEVCLHVAREHPKLREALARRHDLSTDYATQLCIMMPDNWREELYRRFGLDKGKVESLAVEAALGATPEDVDKAAAREVQDARDAGELSGRFAMDALKAGKEAVFDHAIAALCSIKASQWRVALAMSGVRAAAMACQAAQLERTAYPIIHKTLQRSGRIHQALEGDAMAAAANVFRMYGPEKAAKVLRQMGTRA</sequence>
<accession>Q0ANK6</accession>
<dbReference type="RefSeq" id="WP_011643776.1">
    <property type="nucleotide sequence ID" value="NC_008347.1"/>
</dbReference>
<evidence type="ECO:0008006" key="3">
    <source>
        <dbReference type="Google" id="ProtNLM"/>
    </source>
</evidence>
<evidence type="ECO:0000313" key="1">
    <source>
        <dbReference type="EMBL" id="ABI66131.1"/>
    </source>
</evidence>
<dbReference type="HOGENOM" id="CLU_766602_0_0_5"/>
<reference evidence="1 2" key="1">
    <citation type="submission" date="2006-08" db="EMBL/GenBank/DDBJ databases">
        <title>Complete sequence of Maricaulis maris MCS10.</title>
        <authorList>
            <consortium name="US DOE Joint Genome Institute"/>
            <person name="Copeland A."/>
            <person name="Lucas S."/>
            <person name="Lapidus A."/>
            <person name="Barry K."/>
            <person name="Detter J.C."/>
            <person name="Glavina del Rio T."/>
            <person name="Hammon N."/>
            <person name="Israni S."/>
            <person name="Dalin E."/>
            <person name="Tice H."/>
            <person name="Pitluck S."/>
            <person name="Saunders E."/>
            <person name="Brettin T."/>
            <person name="Bruce D."/>
            <person name="Han C."/>
            <person name="Tapia R."/>
            <person name="Gilna P."/>
            <person name="Schmutz J."/>
            <person name="Larimer F."/>
            <person name="Land M."/>
            <person name="Hauser L."/>
            <person name="Kyrpides N."/>
            <person name="Mikhailova N."/>
            <person name="Viollier P."/>
            <person name="Stephens C."/>
            <person name="Richardson P."/>
        </authorList>
    </citation>
    <scope>NUCLEOTIDE SEQUENCE [LARGE SCALE GENOMIC DNA]</scope>
    <source>
        <strain evidence="1 2">MCS10</strain>
    </source>
</reference>
<dbReference type="Proteomes" id="UP000001964">
    <property type="component" value="Chromosome"/>
</dbReference>
<organism evidence="1 2">
    <name type="scientific">Maricaulis maris (strain MCS10)</name>
    <name type="common">Caulobacter maris</name>
    <dbReference type="NCBI Taxonomy" id="394221"/>
    <lineage>
        <taxon>Bacteria</taxon>
        <taxon>Pseudomonadati</taxon>
        <taxon>Pseudomonadota</taxon>
        <taxon>Alphaproteobacteria</taxon>
        <taxon>Maricaulales</taxon>
        <taxon>Maricaulaceae</taxon>
        <taxon>Maricaulis</taxon>
    </lineage>
</organism>
<gene>
    <name evidence="1" type="ordered locus">Mmar10_1839</name>
</gene>